<name>A0A229VLP4_KLEPN</name>
<reference evidence="1 7" key="1">
    <citation type="submission" date="2017-09" db="EMBL/GenBank/DDBJ databases">
        <title>Molecular Epidemiology of Livestock-Associated Methicillin Resistant Staphylococcus aureus (LA-MRSA) and Extended-Spectrum Beta-Lactamase (ESBL)-Producing Enterobacteriaceae in Pigs and Exposed Workers in Cameroon and South Africa.</title>
        <authorList>
            <person name="Founou L."/>
            <person name="Founou R.C."/>
            <person name="Allam M."/>
            <person name="Ismail A."/>
            <person name="Essack S.Y."/>
        </authorList>
    </citation>
    <scope>NUCLEOTIDE SEQUENCE [LARGE SCALE GENOMIC DNA]</scope>
    <source>
        <strain evidence="1 7">HH516E4IA</strain>
    </source>
</reference>
<evidence type="ECO:0000313" key="6">
    <source>
        <dbReference type="EMBL" id="TDJ94540.1"/>
    </source>
</evidence>
<dbReference type="Proteomes" id="UP000294951">
    <property type="component" value="Unassembled WGS sequence"/>
</dbReference>
<dbReference type="AlphaFoldDB" id="A0A229VLP4"/>
<reference evidence="4 9" key="5">
    <citation type="submission" date="2018-10" db="EMBL/GenBank/DDBJ databases">
        <authorList>
            <person name="Vanduin D."/>
            <person name="Fouts D."/>
            <person name="Wright M."/>
            <person name="Sutton G."/>
            <person name="Nguyen K."/>
            <person name="Kreiswirth B."/>
            <person name="Chen L."/>
            <person name="Rojas L."/>
            <person name="Hujer A."/>
            <person name="Hujer K."/>
            <person name="Bonomo R."/>
            <person name="Adams M."/>
        </authorList>
    </citation>
    <scope>NUCLEOTIDE SEQUENCE [LARGE SCALE GENOMIC DNA]</scope>
    <source>
        <strain evidence="4 9">CRK0165</strain>
    </source>
</reference>
<evidence type="ECO:0000313" key="2">
    <source>
        <dbReference type="EMBL" id="RBZ26202.1"/>
    </source>
</evidence>
<evidence type="ECO:0000313" key="7">
    <source>
        <dbReference type="Proteomes" id="UP000245817"/>
    </source>
</evidence>
<evidence type="ECO:0000313" key="3">
    <source>
        <dbReference type="EMBL" id="RDT85727.1"/>
    </source>
</evidence>
<dbReference type="EMBL" id="RDAM01000001">
    <property type="protein sequence ID" value="RRF06429.1"/>
    <property type="molecule type" value="Genomic_DNA"/>
</dbReference>
<dbReference type="Proteomes" id="UP000275975">
    <property type="component" value="Unassembled WGS sequence"/>
</dbReference>
<dbReference type="Proteomes" id="UP000253559">
    <property type="component" value="Unassembled WGS sequence"/>
</dbReference>
<dbReference type="EMBL" id="QOHW01000001">
    <property type="protein sequence ID" value="RBZ26202.1"/>
    <property type="molecule type" value="Genomic_DNA"/>
</dbReference>
<organism evidence="4 9">
    <name type="scientific">Klebsiella pneumoniae</name>
    <dbReference type="NCBI Taxonomy" id="573"/>
    <lineage>
        <taxon>Bacteria</taxon>
        <taxon>Pseudomonadati</taxon>
        <taxon>Pseudomonadota</taxon>
        <taxon>Gammaproteobacteria</taxon>
        <taxon>Enterobacterales</taxon>
        <taxon>Enterobacteriaceae</taxon>
        <taxon>Klebsiella/Raoultella group</taxon>
        <taxon>Klebsiella</taxon>
        <taxon>Klebsiella pneumoniae complex</taxon>
    </lineage>
</organism>
<evidence type="ECO:0000313" key="9">
    <source>
        <dbReference type="Proteomes" id="UP000283322"/>
    </source>
</evidence>
<evidence type="ECO:0000313" key="10">
    <source>
        <dbReference type="Proteomes" id="UP000294951"/>
    </source>
</evidence>
<dbReference type="EMBL" id="MPYG04000255">
    <property type="protein sequence ID" value="ROG84399.1"/>
    <property type="molecule type" value="Genomic_DNA"/>
</dbReference>
<evidence type="ECO:0000313" key="5">
    <source>
        <dbReference type="EMBL" id="RRF06429.1"/>
    </source>
</evidence>
<evidence type="ECO:0000313" key="8">
    <source>
        <dbReference type="Proteomes" id="UP000275975"/>
    </source>
</evidence>
<comment type="caution">
    <text evidence="4">The sequence shown here is derived from an EMBL/GenBank/DDBJ whole genome shotgun (WGS) entry which is preliminary data.</text>
</comment>
<dbReference type="Proteomes" id="UP000283322">
    <property type="component" value="Unassembled WGS sequence"/>
</dbReference>
<reference evidence="6 10" key="8">
    <citation type="submission" date="2019-03" db="EMBL/GenBank/DDBJ databases">
        <title>Multidrug-Resistant Klebsiella pneumoniae Clinical Bloodstream Isolates in Shanghai, China.</title>
        <authorList>
            <person name="Wang S."/>
        </authorList>
    </citation>
    <scope>NUCLEOTIDE SEQUENCE [LARGE SCALE GENOMIC DNA]</scope>
    <source>
        <strain evidence="6 10">RJ1071</strain>
    </source>
</reference>
<reference evidence="5 8" key="7">
    <citation type="journal article" date="2019" name="Antimicrob. Agents Chemother.">
        <title>Applying Rapid Whole Genome Sequencing to Predict Phenotypic Antimicrobial Susceptibility Testing Results Among Carbapenem-Resistant Klebsiella pneumoniae Clinical Isolates.</title>
        <authorList>
            <person name="Tamma P.D."/>
            <person name="Fan Y."/>
            <person name="Bergman Y."/>
            <person name="Pertea G."/>
            <person name="Kazmi A."/>
            <person name="Lewis S."/>
            <person name="Carroll K.C."/>
            <person name="Schatz M.C."/>
            <person name="Timp W."/>
            <person name="Simner P.J."/>
        </authorList>
    </citation>
    <scope>NUCLEOTIDE SEQUENCE [LARGE SCALE GENOMIC DNA]</scope>
    <source>
        <strain evidence="5 8">KLPN_104</strain>
    </source>
</reference>
<dbReference type="AntiFam" id="ANF00069">
    <property type="entry name" value="Translation of predicted DNA regulatory sequence"/>
</dbReference>
<reference evidence="2" key="3">
    <citation type="submission" date="2018-07" db="EMBL/GenBank/DDBJ databases">
        <authorList>
            <person name="Martins R.C."/>
            <person name="Perdigao-Neto L.V."/>
            <person name="Costa S.F."/>
            <person name="Levin A.S.S."/>
        </authorList>
    </citation>
    <scope>NUCLEOTIDE SEQUENCE</scope>
    <source>
        <strain evidence="2">BC_5001</strain>
    </source>
</reference>
<gene>
    <name evidence="4" type="ORF">BL124_00033225</name>
    <name evidence="1" type="ORF">CP554_03905</name>
    <name evidence="2" type="ORF">DM078_02095</name>
    <name evidence="3" type="ORF">DW286_25275</name>
    <name evidence="6" type="ORF">E1814_22290</name>
    <name evidence="5" type="ORF">EAO17_09515</name>
</gene>
<dbReference type="EMBL" id="PCFF01000003">
    <property type="protein sequence ID" value="PVU63674.1"/>
    <property type="molecule type" value="Genomic_DNA"/>
</dbReference>
<dbReference type="Proteomes" id="UP000254657">
    <property type="component" value="Unassembled WGS sequence"/>
</dbReference>
<protein>
    <submittedName>
        <fullName evidence="1">DUF2684 domain-containing protein</fullName>
    </submittedName>
    <submittedName>
        <fullName evidence="4">DUF2684 family protein</fullName>
    </submittedName>
</protein>
<reference evidence="5" key="6">
    <citation type="submission" date="2018-10" db="EMBL/GenBank/DDBJ databases">
        <authorList>
            <person name="Fan Y."/>
            <person name="Timp W."/>
            <person name="Bergman Y."/>
            <person name="Tamma P."/>
            <person name="Simner P."/>
        </authorList>
    </citation>
    <scope>NUCLEOTIDE SEQUENCE</scope>
    <source>
        <strain evidence="5">KLPN_104</strain>
    </source>
</reference>
<proteinExistence type="predicted"/>
<dbReference type="EMBL" id="SMTN01000030">
    <property type="protein sequence ID" value="TDJ94540.1"/>
    <property type="molecule type" value="Genomic_DNA"/>
</dbReference>
<dbReference type="Proteomes" id="UP000245817">
    <property type="component" value="Unassembled WGS sequence"/>
</dbReference>
<reference evidence="3" key="2">
    <citation type="submission" date="2018-07" db="EMBL/GenBank/DDBJ databases">
        <title>Draft genome sequence of Klebsiella pneumoniae K293.</title>
        <authorList>
            <person name="He F."/>
        </authorList>
    </citation>
    <scope>NUCLEOTIDE SEQUENCE</scope>
    <source>
        <strain evidence="3">K293</strain>
    </source>
</reference>
<dbReference type="EMBL" id="QRCF01000040">
    <property type="protein sequence ID" value="RDT85727.1"/>
    <property type="molecule type" value="Genomic_DNA"/>
</dbReference>
<reference evidence="2" key="4">
    <citation type="submission" date="2018-08" db="EMBL/GenBank/DDBJ databases">
        <title>Klebsiella pneumoniae genome sequencing and assembly.</title>
        <authorList>
            <person name="Martins R.C.R."/>
            <person name="Perdigao-Neto L.V."/>
            <person name="Costa S.F."/>
            <person name="Levin A.S.S."/>
        </authorList>
    </citation>
    <scope>NUCLEOTIDE SEQUENCE</scope>
    <source>
        <strain evidence="2">BC_5001</strain>
    </source>
</reference>
<evidence type="ECO:0000313" key="1">
    <source>
        <dbReference type="EMBL" id="PVU63674.1"/>
    </source>
</evidence>
<sequence>MSVNQYRRINFWTAILGQILSPFPAFFDGGRIYGKTRLAKFPDNRANRHIFILLFTPLLGIKRRARLIKKAHGAWPCGATSSRVKQSVFTESRSGVAPVARYV</sequence>
<accession>A0A229VLP4</accession>
<evidence type="ECO:0000313" key="4">
    <source>
        <dbReference type="EMBL" id="ROG84399.1"/>
    </source>
</evidence>